<dbReference type="RefSeq" id="WP_343974788.1">
    <property type="nucleotide sequence ID" value="NZ_BAAAJG010000008.1"/>
</dbReference>
<feature type="domain" description="Transcription regulator PadR C-terminal" evidence="3">
    <location>
        <begin position="124"/>
        <end position="212"/>
    </location>
</feature>
<feature type="region of interest" description="Disordered" evidence="1">
    <location>
        <begin position="1"/>
        <end position="28"/>
    </location>
</feature>
<organism evidence="4 5">
    <name type="scientific">Pseudonocardia aurantiaca</name>
    <dbReference type="NCBI Taxonomy" id="75290"/>
    <lineage>
        <taxon>Bacteria</taxon>
        <taxon>Bacillati</taxon>
        <taxon>Actinomycetota</taxon>
        <taxon>Actinomycetes</taxon>
        <taxon>Pseudonocardiales</taxon>
        <taxon>Pseudonocardiaceae</taxon>
        <taxon>Pseudonocardia</taxon>
    </lineage>
</organism>
<accession>A0ABW4FEA1</accession>
<evidence type="ECO:0000313" key="4">
    <source>
        <dbReference type="EMBL" id="MFD1529020.1"/>
    </source>
</evidence>
<dbReference type="InterPro" id="IPR018309">
    <property type="entry name" value="Tscrpt_reg_PadR_C"/>
</dbReference>
<reference evidence="5" key="1">
    <citation type="journal article" date="2019" name="Int. J. Syst. Evol. Microbiol.">
        <title>The Global Catalogue of Microorganisms (GCM) 10K type strain sequencing project: providing services to taxonomists for standard genome sequencing and annotation.</title>
        <authorList>
            <consortium name="The Broad Institute Genomics Platform"/>
            <consortium name="The Broad Institute Genome Sequencing Center for Infectious Disease"/>
            <person name="Wu L."/>
            <person name="Ma J."/>
        </authorList>
    </citation>
    <scope>NUCLEOTIDE SEQUENCE [LARGE SCALE GENOMIC DNA]</scope>
    <source>
        <strain evidence="5">JCM 12165</strain>
    </source>
</reference>
<keyword evidence="5" id="KW-1185">Reference proteome</keyword>
<proteinExistence type="predicted"/>
<evidence type="ECO:0000259" key="2">
    <source>
        <dbReference type="Pfam" id="PF03551"/>
    </source>
</evidence>
<sequence>MQAVLFNAPTPESWRATPRSRPSRSGDVMPTLSASAYVVLGLLEQAGSATPYALDRVIQQSIGHFWAFPRSQIYAEAARLVRHGLVVEERETTGRHRRTLSLTPAGREVFAMWLTGPAEGITEIRDEGLLRLFFHQDGVSDEAQVHRLAVQQLQAHRRRLAEYEEILASAPVPGKSTQGILALALRIEPPQAATLALGLRFEQLAVTFWDEIAQGGADAVYPTVLT</sequence>
<gene>
    <name evidence="4" type="ORF">ACFSCY_06170</name>
</gene>
<dbReference type="PANTHER" id="PTHR43252:SF6">
    <property type="entry name" value="NEGATIVE TRANSCRIPTION REGULATOR PADR"/>
    <property type="match status" value="1"/>
</dbReference>
<dbReference type="InterPro" id="IPR036388">
    <property type="entry name" value="WH-like_DNA-bd_sf"/>
</dbReference>
<name>A0ABW4FEA1_9PSEU</name>
<dbReference type="Pfam" id="PF03551">
    <property type="entry name" value="PadR"/>
    <property type="match status" value="1"/>
</dbReference>
<evidence type="ECO:0000259" key="3">
    <source>
        <dbReference type="Pfam" id="PF10400"/>
    </source>
</evidence>
<dbReference type="InterPro" id="IPR036390">
    <property type="entry name" value="WH_DNA-bd_sf"/>
</dbReference>
<evidence type="ECO:0000313" key="5">
    <source>
        <dbReference type="Proteomes" id="UP001597145"/>
    </source>
</evidence>
<dbReference type="Gene3D" id="1.10.10.10">
    <property type="entry name" value="Winged helix-like DNA-binding domain superfamily/Winged helix DNA-binding domain"/>
    <property type="match status" value="1"/>
</dbReference>
<dbReference type="InterPro" id="IPR005149">
    <property type="entry name" value="Tscrpt_reg_PadR_N"/>
</dbReference>
<feature type="domain" description="Transcription regulator PadR N-terminal" evidence="2">
    <location>
        <begin position="39"/>
        <end position="111"/>
    </location>
</feature>
<dbReference type="Pfam" id="PF10400">
    <property type="entry name" value="Vir_act_alpha_C"/>
    <property type="match status" value="1"/>
</dbReference>
<protein>
    <submittedName>
        <fullName evidence="4">PadR family transcriptional regulator</fullName>
    </submittedName>
</protein>
<evidence type="ECO:0000256" key="1">
    <source>
        <dbReference type="SAM" id="MobiDB-lite"/>
    </source>
</evidence>
<dbReference type="EMBL" id="JBHUCP010000004">
    <property type="protein sequence ID" value="MFD1529020.1"/>
    <property type="molecule type" value="Genomic_DNA"/>
</dbReference>
<dbReference type="PANTHER" id="PTHR43252">
    <property type="entry name" value="TRANSCRIPTIONAL REGULATOR YQJI"/>
    <property type="match status" value="1"/>
</dbReference>
<comment type="caution">
    <text evidence="4">The sequence shown here is derived from an EMBL/GenBank/DDBJ whole genome shotgun (WGS) entry which is preliminary data.</text>
</comment>
<dbReference type="Proteomes" id="UP001597145">
    <property type="component" value="Unassembled WGS sequence"/>
</dbReference>
<dbReference type="SUPFAM" id="SSF46785">
    <property type="entry name" value="Winged helix' DNA-binding domain"/>
    <property type="match status" value="1"/>
</dbReference>